<dbReference type="OrthoDB" id="5967416at2759"/>
<reference evidence="8" key="1">
    <citation type="submission" date="2022-11" db="UniProtKB">
        <authorList>
            <consortium name="EnsemblMetazoa"/>
        </authorList>
    </citation>
    <scope>IDENTIFICATION</scope>
</reference>
<keyword evidence="5" id="KW-0732">Signal</keyword>
<evidence type="ECO:0008006" key="10">
    <source>
        <dbReference type="Google" id="ProtNLM"/>
    </source>
</evidence>
<evidence type="ECO:0000259" key="6">
    <source>
        <dbReference type="PROSITE" id="PS01180"/>
    </source>
</evidence>
<dbReference type="PROSITE" id="PS01186">
    <property type="entry name" value="EGF_2"/>
    <property type="match status" value="1"/>
</dbReference>
<keyword evidence="4" id="KW-0812">Transmembrane</keyword>
<evidence type="ECO:0000259" key="7">
    <source>
        <dbReference type="PROSITE" id="PS50026"/>
    </source>
</evidence>
<dbReference type="EnsemblMetazoa" id="XM_038200434.1">
    <property type="protein sequence ID" value="XP_038056362.1"/>
    <property type="gene ID" value="LOC119728267"/>
</dbReference>
<dbReference type="InterPro" id="IPR000859">
    <property type="entry name" value="CUB_dom"/>
</dbReference>
<keyword evidence="4" id="KW-0472">Membrane</keyword>
<name>A0A913ZXT6_PATMI</name>
<keyword evidence="9" id="KW-1185">Reference proteome</keyword>
<comment type="caution">
    <text evidence="2">Lacks conserved residue(s) required for the propagation of feature annotation.</text>
</comment>
<keyword evidence="2" id="KW-0245">EGF-like domain</keyword>
<dbReference type="Proteomes" id="UP000887568">
    <property type="component" value="Unplaced"/>
</dbReference>
<evidence type="ECO:0000256" key="3">
    <source>
        <dbReference type="SAM" id="MobiDB-lite"/>
    </source>
</evidence>
<dbReference type="RefSeq" id="XP_038056362.1">
    <property type="nucleotide sequence ID" value="XM_038200434.1"/>
</dbReference>
<dbReference type="GeneID" id="119728267"/>
<evidence type="ECO:0000256" key="1">
    <source>
        <dbReference type="ARBA" id="ARBA00023157"/>
    </source>
</evidence>
<dbReference type="InterPro" id="IPR000742">
    <property type="entry name" value="EGF"/>
</dbReference>
<dbReference type="OMA" id="IVFANCF"/>
<evidence type="ECO:0000256" key="2">
    <source>
        <dbReference type="PROSITE-ProRule" id="PRU00076"/>
    </source>
</evidence>
<sequence>MDSGHKMWIPFTIIVFANCFVGTSGTECVVNRCPGDETCFQRNVPGQPDYVCECTRPYFHGYDCTETFNNRVLQTCYGEACATGSYTTPNYETTGYENREKILVLLYIPRATEIRFSFDPGFQIERNADELFVGRGLTVPYNDFAEGTHSALIPNLYFFDGVGAPQPFSVYNDTAFIFFESDRQSTYAGFRIFWNATVADPPQTTEAPPTEAPPTEAPPTAEDMGTTESAASAIVLQTGLLTTLLINIAVATLVHM</sequence>
<accession>A0A913ZXT6</accession>
<feature type="region of interest" description="Disordered" evidence="3">
    <location>
        <begin position="200"/>
        <end position="226"/>
    </location>
</feature>
<dbReference type="InterPro" id="IPR035914">
    <property type="entry name" value="Sperma_CUB_dom_sf"/>
</dbReference>
<evidence type="ECO:0000256" key="5">
    <source>
        <dbReference type="SAM" id="SignalP"/>
    </source>
</evidence>
<feature type="signal peptide" evidence="5">
    <location>
        <begin position="1"/>
        <end position="25"/>
    </location>
</feature>
<evidence type="ECO:0000256" key="4">
    <source>
        <dbReference type="SAM" id="Phobius"/>
    </source>
</evidence>
<dbReference type="AlphaFoldDB" id="A0A913ZXT6"/>
<keyword evidence="4" id="KW-1133">Transmembrane helix</keyword>
<dbReference type="PROSITE" id="PS01180">
    <property type="entry name" value="CUB"/>
    <property type="match status" value="1"/>
</dbReference>
<feature type="chain" id="PRO_5037043581" description="EGF-like domain-containing protein" evidence="5">
    <location>
        <begin position="26"/>
        <end position="256"/>
    </location>
</feature>
<organism evidence="8 9">
    <name type="scientific">Patiria miniata</name>
    <name type="common">Bat star</name>
    <name type="synonym">Asterina miniata</name>
    <dbReference type="NCBI Taxonomy" id="46514"/>
    <lineage>
        <taxon>Eukaryota</taxon>
        <taxon>Metazoa</taxon>
        <taxon>Echinodermata</taxon>
        <taxon>Eleutherozoa</taxon>
        <taxon>Asterozoa</taxon>
        <taxon>Asteroidea</taxon>
        <taxon>Valvatacea</taxon>
        <taxon>Valvatida</taxon>
        <taxon>Asterinidae</taxon>
        <taxon>Patiria</taxon>
    </lineage>
</organism>
<evidence type="ECO:0000313" key="9">
    <source>
        <dbReference type="Proteomes" id="UP000887568"/>
    </source>
</evidence>
<dbReference type="Gene3D" id="2.60.120.290">
    <property type="entry name" value="Spermadhesin, CUB domain"/>
    <property type="match status" value="1"/>
</dbReference>
<dbReference type="PROSITE" id="PS50026">
    <property type="entry name" value="EGF_3"/>
    <property type="match status" value="1"/>
</dbReference>
<dbReference type="SUPFAM" id="SSF49854">
    <property type="entry name" value="Spermadhesin, CUB domain"/>
    <property type="match status" value="1"/>
</dbReference>
<keyword evidence="1" id="KW-1015">Disulfide bond</keyword>
<evidence type="ECO:0000313" key="8">
    <source>
        <dbReference type="EnsemblMetazoa" id="XP_038056362.1"/>
    </source>
</evidence>
<feature type="domain" description="CUB" evidence="6">
    <location>
        <begin position="64"/>
        <end position="197"/>
    </location>
</feature>
<protein>
    <recommendedName>
        <fullName evidence="10">EGF-like domain-containing protein</fullName>
    </recommendedName>
</protein>
<feature type="transmembrane region" description="Helical" evidence="4">
    <location>
        <begin position="234"/>
        <end position="254"/>
    </location>
</feature>
<feature type="domain" description="EGF-like" evidence="7">
    <location>
        <begin position="24"/>
        <end position="65"/>
    </location>
</feature>
<proteinExistence type="predicted"/>